<organism evidence="2 4">
    <name type="scientific">Aminobacter aminovorans</name>
    <name type="common">Chelatobacter heintzii</name>
    <dbReference type="NCBI Taxonomy" id="83263"/>
    <lineage>
        <taxon>Bacteria</taxon>
        <taxon>Pseudomonadati</taxon>
        <taxon>Pseudomonadota</taxon>
        <taxon>Alphaproteobacteria</taxon>
        <taxon>Hyphomicrobiales</taxon>
        <taxon>Phyllobacteriaceae</taxon>
        <taxon>Aminobacter</taxon>
    </lineage>
</organism>
<dbReference type="InterPro" id="IPR044922">
    <property type="entry name" value="DUF2063_N_sf"/>
</dbReference>
<dbReference type="RefSeq" id="WP_067954502.1">
    <property type="nucleotide sequence ID" value="NZ_CP015005.1"/>
</dbReference>
<dbReference type="InterPro" id="IPR018640">
    <property type="entry name" value="DUF2063"/>
</dbReference>
<dbReference type="Proteomes" id="UP000075755">
    <property type="component" value="Chromosome"/>
</dbReference>
<dbReference type="EMBL" id="CP015005">
    <property type="protein sequence ID" value="AMS39000.1"/>
    <property type="molecule type" value="Genomic_DNA"/>
</dbReference>
<feature type="domain" description="Putative DNA-binding" evidence="1">
    <location>
        <begin position="3"/>
        <end position="93"/>
    </location>
</feature>
<dbReference type="Gene3D" id="1.10.150.690">
    <property type="entry name" value="DUF2063"/>
    <property type="match status" value="1"/>
</dbReference>
<keyword evidence="5" id="KW-1185">Reference proteome</keyword>
<reference evidence="2 4" key="1">
    <citation type="submission" date="2016-03" db="EMBL/GenBank/DDBJ databases">
        <title>Complete genome of Aminobacter aminovorans KCTC 2477.</title>
        <authorList>
            <person name="Kim K.M."/>
        </authorList>
    </citation>
    <scope>NUCLEOTIDE SEQUENCE [LARGE SCALE GENOMIC DNA]</scope>
    <source>
        <strain evidence="2 4">KCTC 2477</strain>
    </source>
</reference>
<dbReference type="Pfam" id="PF09836">
    <property type="entry name" value="DUF2063"/>
    <property type="match status" value="1"/>
</dbReference>
<accession>A0AAC9FCR5</accession>
<proteinExistence type="predicted"/>
<name>A0AAC9FCR5_AMIAI</name>
<evidence type="ECO:0000313" key="3">
    <source>
        <dbReference type="EMBL" id="MBB3706829.1"/>
    </source>
</evidence>
<protein>
    <recommendedName>
        <fullName evidence="1">Putative DNA-binding domain-containing protein</fullName>
    </recommendedName>
</protein>
<sequence>MDQNTFASALLDATRPLPDGVTSARGEADAARFAVYRNNVAVSLSKALSQRFPALRRLVGDDFFNGMARAFIATTLPDSPVMFAYGDSFPDFVAGFAPAAALPYLADTARLEAYWTRAYHAADIVPLDVAALARLAPERLGSATLIAHPAAALVRSKFSIGTIWQAHQGDEVRVQTVLEPESIVITRPDIEVAVHVIAEADAVFAAALLRGDSIGDAAAEAFDTDPAFDFGRAIVGLVALGMFAGVADQQGDMR</sequence>
<evidence type="ECO:0000313" key="4">
    <source>
        <dbReference type="Proteomes" id="UP000075755"/>
    </source>
</evidence>
<evidence type="ECO:0000313" key="5">
    <source>
        <dbReference type="Proteomes" id="UP000577697"/>
    </source>
</evidence>
<dbReference type="EMBL" id="JACICB010000011">
    <property type="protein sequence ID" value="MBB3706829.1"/>
    <property type="molecule type" value="Genomic_DNA"/>
</dbReference>
<reference evidence="3 5" key="2">
    <citation type="submission" date="2020-08" db="EMBL/GenBank/DDBJ databases">
        <title>Genomic Encyclopedia of Type Strains, Phase IV (KMG-IV): sequencing the most valuable type-strain genomes for metagenomic binning, comparative biology and taxonomic classification.</title>
        <authorList>
            <person name="Goeker M."/>
        </authorList>
    </citation>
    <scope>NUCLEOTIDE SEQUENCE [LARGE SCALE GENOMIC DNA]</scope>
    <source>
        <strain evidence="3 5">DSM 10368</strain>
    </source>
</reference>
<evidence type="ECO:0000313" key="2">
    <source>
        <dbReference type="EMBL" id="AMS39000.1"/>
    </source>
</evidence>
<dbReference type="KEGG" id="aak:AA2016_0057"/>
<dbReference type="AlphaFoldDB" id="A0AAC9FCR5"/>
<evidence type="ECO:0000259" key="1">
    <source>
        <dbReference type="Pfam" id="PF09836"/>
    </source>
</evidence>
<dbReference type="Proteomes" id="UP000577697">
    <property type="component" value="Unassembled WGS sequence"/>
</dbReference>
<gene>
    <name evidence="2" type="ORF">AA2016_0057</name>
    <name evidence="3" type="ORF">FHS67_003156</name>
</gene>